<dbReference type="EMBL" id="HACM01012722">
    <property type="protein sequence ID" value="CRZ13164.1"/>
    <property type="molecule type" value="Transcribed_RNA"/>
</dbReference>
<name>A0A0H5RWN5_9EUKA</name>
<sequence length="149" mass="16069">QALSAPEWGVPSDDTNPDHLASWADSPQTLVRIVATPLIDASNNLKGIFVLGDAITNRKSDYFDSVPRRSGTGLSSIITRSGDEWSTIYSYMRLQDDPTDRFPDLKFDGDNQRLLNGALTSSGPVSMKLSLNSVTFVVAVTTVPPAVIG</sequence>
<feature type="non-terminal residue" evidence="1">
    <location>
        <position position="1"/>
    </location>
</feature>
<evidence type="ECO:0000313" key="1">
    <source>
        <dbReference type="EMBL" id="CRZ13164.1"/>
    </source>
</evidence>
<dbReference type="AlphaFoldDB" id="A0A0H5RWN5"/>
<protein>
    <submittedName>
        <fullName evidence="1">Uncharacterized protein</fullName>
    </submittedName>
</protein>
<feature type="non-terminal residue" evidence="1">
    <location>
        <position position="149"/>
    </location>
</feature>
<accession>A0A0H5RWN5</accession>
<organism evidence="1">
    <name type="scientific">Spongospora subterranea</name>
    <dbReference type="NCBI Taxonomy" id="70186"/>
    <lineage>
        <taxon>Eukaryota</taxon>
        <taxon>Sar</taxon>
        <taxon>Rhizaria</taxon>
        <taxon>Endomyxa</taxon>
        <taxon>Phytomyxea</taxon>
        <taxon>Plasmodiophorida</taxon>
        <taxon>Plasmodiophoridae</taxon>
        <taxon>Spongospora</taxon>
    </lineage>
</organism>
<proteinExistence type="predicted"/>
<reference evidence="1" key="1">
    <citation type="submission" date="2015-04" db="EMBL/GenBank/DDBJ databases">
        <title>The genome sequence of the plant pathogenic Rhizarian Plasmodiophora brassicae reveals insights in its biotrophic life cycle and the origin of chitin synthesis.</title>
        <authorList>
            <person name="Schwelm A."/>
            <person name="Fogelqvist J."/>
            <person name="Knaust A."/>
            <person name="Julke S."/>
            <person name="Lilja T."/>
            <person name="Dhandapani V."/>
            <person name="Bonilla-Rosso G."/>
            <person name="Karlsson M."/>
            <person name="Shevchenko A."/>
            <person name="Choi S.R."/>
            <person name="Kim H.G."/>
            <person name="Park J.Y."/>
            <person name="Lim Y.P."/>
            <person name="Ludwig-Muller J."/>
            <person name="Dixelius C."/>
        </authorList>
    </citation>
    <scope>NUCLEOTIDE SEQUENCE</scope>
    <source>
        <tissue evidence="1">Potato root galls</tissue>
    </source>
</reference>